<dbReference type="EMBL" id="SSGD01000143">
    <property type="protein sequence ID" value="TXI51708.1"/>
    <property type="molecule type" value="Genomic_DNA"/>
</dbReference>
<name>A0A5C7XQN7_9MYCO</name>
<accession>A0A5C7XQN7</accession>
<dbReference type="Proteomes" id="UP000321797">
    <property type="component" value="Unassembled WGS sequence"/>
</dbReference>
<dbReference type="RefSeq" id="WP_276762885.1">
    <property type="nucleotide sequence ID" value="NZ_SSGD01000143.1"/>
</dbReference>
<reference evidence="1 2" key="1">
    <citation type="submission" date="2018-09" db="EMBL/GenBank/DDBJ databases">
        <title>Metagenome Assembled Genomes from an Advanced Water Purification Facility.</title>
        <authorList>
            <person name="Stamps B.W."/>
            <person name="Spear J.R."/>
        </authorList>
    </citation>
    <scope>NUCLEOTIDE SEQUENCE [LARGE SCALE GENOMIC DNA]</scope>
    <source>
        <strain evidence="1">Bin_29_2</strain>
    </source>
</reference>
<proteinExistence type="predicted"/>
<comment type="caution">
    <text evidence="1">The sequence shown here is derived from an EMBL/GenBank/DDBJ whole genome shotgun (WGS) entry which is preliminary data.</text>
</comment>
<protein>
    <submittedName>
        <fullName evidence="1">Uncharacterized protein</fullName>
    </submittedName>
</protein>
<dbReference type="AlphaFoldDB" id="A0A5C7XQN7"/>
<sequence length="151" mass="15893">MTDDAPVFTPIDALRHVGAFLNFAVQQMHYARDNPPDGWTDAQTIALAIQRLATAAADCVSHLEDFGEAGTVAYSTGHDAISVVALRADGRSNFVRCWHPDPQHPSNQPGLLGAVDLGDGERVDILIAAPGHLDVVRYDGPAGGGDDALPG</sequence>
<gene>
    <name evidence="1" type="ORF">E6Q54_20065</name>
</gene>
<organism evidence="1 2">
    <name type="scientific">Mycolicibacter arupensis</name>
    <dbReference type="NCBI Taxonomy" id="342002"/>
    <lineage>
        <taxon>Bacteria</taxon>
        <taxon>Bacillati</taxon>
        <taxon>Actinomycetota</taxon>
        <taxon>Actinomycetes</taxon>
        <taxon>Mycobacteriales</taxon>
        <taxon>Mycobacteriaceae</taxon>
        <taxon>Mycolicibacter</taxon>
    </lineage>
</organism>
<evidence type="ECO:0000313" key="1">
    <source>
        <dbReference type="EMBL" id="TXI51708.1"/>
    </source>
</evidence>
<evidence type="ECO:0000313" key="2">
    <source>
        <dbReference type="Proteomes" id="UP000321797"/>
    </source>
</evidence>